<feature type="transmembrane region" description="Helical" evidence="7">
    <location>
        <begin position="113"/>
        <end position="134"/>
    </location>
</feature>
<evidence type="ECO:0000313" key="9">
    <source>
        <dbReference type="EMBL" id="MBM6995830.1"/>
    </source>
</evidence>
<comment type="similarity">
    <text evidence="7">Belongs to the binding-protein-dependent transport system permease family.</text>
</comment>
<comment type="subcellular location">
    <subcellularLocation>
        <location evidence="1 7">Cell membrane</location>
        <topology evidence="1 7">Multi-pass membrane protein</topology>
    </subcellularLocation>
</comment>
<feature type="transmembrane region" description="Helical" evidence="7">
    <location>
        <begin position="82"/>
        <end position="106"/>
    </location>
</feature>
<feature type="transmembrane region" description="Helical" evidence="7">
    <location>
        <begin position="18"/>
        <end position="38"/>
    </location>
</feature>
<keyword evidence="2 7" id="KW-0813">Transport</keyword>
<dbReference type="EMBL" id="JADCNN020000006">
    <property type="protein sequence ID" value="MBM6995830.1"/>
    <property type="molecule type" value="Genomic_DNA"/>
</dbReference>
<accession>A0ABS2H2Z3</accession>
<feature type="domain" description="ABC transmembrane type-1" evidence="8">
    <location>
        <begin position="78"/>
        <end position="269"/>
    </location>
</feature>
<gene>
    <name evidence="9" type="ORF">IM700_009140</name>
</gene>
<dbReference type="Pfam" id="PF00528">
    <property type="entry name" value="BPD_transp_1"/>
    <property type="match status" value="1"/>
</dbReference>
<keyword evidence="5 7" id="KW-1133">Transmembrane helix</keyword>
<organism evidence="9 10">
    <name type="scientific">Paenibacillus rhizolycopersici</name>
    <dbReference type="NCBI Taxonomy" id="2780073"/>
    <lineage>
        <taxon>Bacteria</taxon>
        <taxon>Bacillati</taxon>
        <taxon>Bacillota</taxon>
        <taxon>Bacilli</taxon>
        <taxon>Bacillales</taxon>
        <taxon>Paenibacillaceae</taxon>
        <taxon>Paenibacillus</taxon>
    </lineage>
</organism>
<dbReference type="InterPro" id="IPR035906">
    <property type="entry name" value="MetI-like_sf"/>
</dbReference>
<dbReference type="Proteomes" id="UP001516620">
    <property type="component" value="Unassembled WGS sequence"/>
</dbReference>
<dbReference type="PANTHER" id="PTHR43744">
    <property type="entry name" value="ABC TRANSPORTER PERMEASE PROTEIN MG189-RELATED-RELATED"/>
    <property type="match status" value="1"/>
</dbReference>
<evidence type="ECO:0000256" key="7">
    <source>
        <dbReference type="RuleBase" id="RU363032"/>
    </source>
</evidence>
<keyword evidence="10" id="KW-1185">Reference proteome</keyword>
<evidence type="ECO:0000256" key="5">
    <source>
        <dbReference type="ARBA" id="ARBA00022989"/>
    </source>
</evidence>
<keyword evidence="4 7" id="KW-0812">Transmembrane</keyword>
<dbReference type="Gene3D" id="1.10.3720.10">
    <property type="entry name" value="MetI-like"/>
    <property type="match status" value="1"/>
</dbReference>
<proteinExistence type="inferred from homology"/>
<keyword evidence="3" id="KW-1003">Cell membrane</keyword>
<evidence type="ECO:0000256" key="2">
    <source>
        <dbReference type="ARBA" id="ARBA00022448"/>
    </source>
</evidence>
<evidence type="ECO:0000256" key="1">
    <source>
        <dbReference type="ARBA" id="ARBA00004651"/>
    </source>
</evidence>
<protein>
    <submittedName>
        <fullName evidence="9">Carbohydrate ABC transporter permease</fullName>
    </submittedName>
</protein>
<dbReference type="PROSITE" id="PS50928">
    <property type="entry name" value="ABC_TM1"/>
    <property type="match status" value="1"/>
</dbReference>
<evidence type="ECO:0000259" key="8">
    <source>
        <dbReference type="PROSITE" id="PS50928"/>
    </source>
</evidence>
<evidence type="ECO:0000256" key="3">
    <source>
        <dbReference type="ARBA" id="ARBA00022475"/>
    </source>
</evidence>
<feature type="transmembrane region" description="Helical" evidence="7">
    <location>
        <begin position="146"/>
        <end position="163"/>
    </location>
</feature>
<dbReference type="RefSeq" id="WP_193417285.1">
    <property type="nucleotide sequence ID" value="NZ_JADCNN020000006.1"/>
</dbReference>
<feature type="transmembrane region" description="Helical" evidence="7">
    <location>
        <begin position="193"/>
        <end position="214"/>
    </location>
</feature>
<name>A0ABS2H2Z3_9BACL</name>
<reference evidence="9 10" key="1">
    <citation type="submission" date="2021-01" db="EMBL/GenBank/DDBJ databases">
        <title>Paenibacillus sp.nov. isolated from the rhizosphere soil of tomato plant.</title>
        <authorList>
            <person name="Thin K.K."/>
            <person name="Zhang X."/>
            <person name="He S."/>
        </authorList>
    </citation>
    <scope>NUCLEOTIDE SEQUENCE [LARGE SCALE GENOMIC DNA]</scope>
    <source>
        <strain evidence="9 10">DXFW5</strain>
    </source>
</reference>
<evidence type="ECO:0000313" key="10">
    <source>
        <dbReference type="Proteomes" id="UP001516620"/>
    </source>
</evidence>
<evidence type="ECO:0000256" key="6">
    <source>
        <dbReference type="ARBA" id="ARBA00023136"/>
    </source>
</evidence>
<evidence type="ECO:0000256" key="4">
    <source>
        <dbReference type="ARBA" id="ARBA00022692"/>
    </source>
</evidence>
<dbReference type="CDD" id="cd06261">
    <property type="entry name" value="TM_PBP2"/>
    <property type="match status" value="1"/>
</dbReference>
<feature type="transmembrane region" description="Helical" evidence="7">
    <location>
        <begin position="249"/>
        <end position="269"/>
    </location>
</feature>
<comment type="caution">
    <text evidence="9">The sequence shown here is derived from an EMBL/GenBank/DDBJ whole genome shotgun (WGS) entry which is preliminary data.</text>
</comment>
<dbReference type="InterPro" id="IPR000515">
    <property type="entry name" value="MetI-like"/>
</dbReference>
<dbReference type="PANTHER" id="PTHR43744:SF2">
    <property type="entry name" value="ARABINOOLIGOSACCHARIDES TRANSPORT SYSTEM PERMEASE PROTEIN ARAQ"/>
    <property type="match status" value="1"/>
</dbReference>
<dbReference type="SUPFAM" id="SSF161098">
    <property type="entry name" value="MetI-like"/>
    <property type="match status" value="1"/>
</dbReference>
<sequence>MEKIKEGSVVALRVNRTIIYIVCILLALLSILPFWIMFVNATRSTPEIQSGLSLLPSSHMMNNLRVLLDKSFDPIQGFVNSFTISGAATILTVYFSSLTAYGLVAYNWKLRQPFFTFIMCVMLIPAQASSIGFYQFMYKLHWTNNFLPLILPAIAAPAVVFFMRQYLLATLSLEIVEAARVDGSGEFKTFNRIILPLMMPAIATQAIFAFVANWNNLFMPLILLTDKSKYTMPIMVSLLRGDIYKTEYGSIYMGLALTALPLFIVYFLLSRYIIAGVALGGVKE</sequence>
<keyword evidence="6 7" id="KW-0472">Membrane</keyword>